<dbReference type="STRING" id="1123272.SAMN02745824_1794"/>
<reference evidence="3" key="1">
    <citation type="submission" date="2016-11" db="EMBL/GenBank/DDBJ databases">
        <authorList>
            <person name="Varghese N."/>
            <person name="Submissions S."/>
        </authorList>
    </citation>
    <scope>NUCLEOTIDE SEQUENCE [LARGE SCALE GENOMIC DNA]</scope>
    <source>
        <strain evidence="3">DSM 22363</strain>
    </source>
</reference>
<proteinExistence type="predicted"/>
<evidence type="ECO:0000256" key="1">
    <source>
        <dbReference type="SAM" id="SignalP"/>
    </source>
</evidence>
<keyword evidence="3" id="KW-1185">Reference proteome</keyword>
<sequence>MKHTWKSTVFAGLFAVGALGGTTAAQAQIPAFLPKVEQVQPGEATDADGTYVVSTINKRITIERGRAYVVDPWNHALVLRVQRGMVTLKNFRQTGPNQFEADDLPMMGKVIFDRQPNGTLQGVVQGAGGEAKYALVPTEYAGAPGIDDPGLGAPPPAPAKPRIYRLHVSGSNCAGKSLLRKRYRGVVRISVVDREGDVLLSKSRNFSVRCTDKGPRSQNYRYYKDGPGSLTMTIPQGADGFSDLRVRGTLNDPLGRVDFNNNKSDLLAQARALGRDLNVNEKVKDKLKLVNAKAALHFTITMERVQ</sequence>
<name>A0A1N6DBV2_9SPHN</name>
<evidence type="ECO:0000313" key="2">
    <source>
        <dbReference type="EMBL" id="SIN68227.1"/>
    </source>
</evidence>
<organism evidence="2 3">
    <name type="scientific">Parasphingorhabdus marina DSM 22363</name>
    <dbReference type="NCBI Taxonomy" id="1123272"/>
    <lineage>
        <taxon>Bacteria</taxon>
        <taxon>Pseudomonadati</taxon>
        <taxon>Pseudomonadota</taxon>
        <taxon>Alphaproteobacteria</taxon>
        <taxon>Sphingomonadales</taxon>
        <taxon>Sphingomonadaceae</taxon>
        <taxon>Parasphingorhabdus</taxon>
    </lineage>
</organism>
<dbReference type="OrthoDB" id="7397152at2"/>
<gene>
    <name evidence="2" type="ORF">SAMN02745824_1794</name>
</gene>
<feature type="chain" id="PRO_5012455582" evidence="1">
    <location>
        <begin position="28"/>
        <end position="306"/>
    </location>
</feature>
<feature type="signal peptide" evidence="1">
    <location>
        <begin position="1"/>
        <end position="27"/>
    </location>
</feature>
<protein>
    <submittedName>
        <fullName evidence="2">Uncharacterized protein</fullName>
    </submittedName>
</protein>
<dbReference type="AlphaFoldDB" id="A0A1N6DBV2"/>
<dbReference type="EMBL" id="FSQW01000001">
    <property type="protein sequence ID" value="SIN68227.1"/>
    <property type="molecule type" value="Genomic_DNA"/>
</dbReference>
<dbReference type="Proteomes" id="UP000185192">
    <property type="component" value="Unassembled WGS sequence"/>
</dbReference>
<keyword evidence="1" id="KW-0732">Signal</keyword>
<evidence type="ECO:0000313" key="3">
    <source>
        <dbReference type="Proteomes" id="UP000185192"/>
    </source>
</evidence>
<dbReference type="RefSeq" id="WP_074204666.1">
    <property type="nucleotide sequence ID" value="NZ_FSQW01000001.1"/>
</dbReference>
<accession>A0A1N6DBV2</accession>